<dbReference type="PIRSF" id="PIRSF026166">
    <property type="entry name" value="UCP026166"/>
    <property type="match status" value="1"/>
</dbReference>
<dbReference type="InterPro" id="IPR038770">
    <property type="entry name" value="Na+/solute_symporter_sf"/>
</dbReference>
<comment type="caution">
    <text evidence="2">The sequence shown here is derived from an EMBL/GenBank/DDBJ whole genome shotgun (WGS) entry which is preliminary data.</text>
</comment>
<organism evidence="2 3">
    <name type="scientific">Boudabousia liubingyangii</name>
    <dbReference type="NCBI Taxonomy" id="1921764"/>
    <lineage>
        <taxon>Bacteria</taxon>
        <taxon>Bacillati</taxon>
        <taxon>Actinomycetota</taxon>
        <taxon>Actinomycetes</taxon>
        <taxon>Actinomycetales</taxon>
        <taxon>Actinomycetaceae</taxon>
        <taxon>Boudabousia</taxon>
    </lineage>
</organism>
<dbReference type="RefSeq" id="WP_073709066.1">
    <property type="nucleotide sequence ID" value="NZ_MQSU01000002.1"/>
</dbReference>
<evidence type="ECO:0008006" key="4">
    <source>
        <dbReference type="Google" id="ProtNLM"/>
    </source>
</evidence>
<feature type="transmembrane region" description="Helical" evidence="1">
    <location>
        <begin position="234"/>
        <end position="257"/>
    </location>
</feature>
<sequence length="325" mass="35087">MPASTRLGKSLGKWFDPFVAIILATLAIGILVPFPPFLVQTFHVLAGIFTALLFFLYGARLRTEEVWRGVKNLKVQLFTLFCTFVMFPILGLISHPFMGYVLSERFALGFLFLTLLPSTVQASVSFTSLAGGDIPAAVTAATISNTLGMFLTPALVWLLMGQSAGVRLDNFWGVLTHLLLPFILGQLVQPWLGPTLRAHAAFTKFSDRLTIVFIVAAAVSSATAQGLWSEVTGWNIVALLLAAAVLLSFMLAFTWFGSAWLGLPRAERIVVLMCGSKKSLASGLPIAAAIFPTSLTAAVTIPVLVFHQFQLVVCAAIARRLGSEK</sequence>
<protein>
    <recommendedName>
        <fullName evidence="4">Bile acid:sodium symporter</fullName>
    </recommendedName>
</protein>
<dbReference type="GO" id="GO:0005886">
    <property type="term" value="C:plasma membrane"/>
    <property type="evidence" value="ECO:0007669"/>
    <property type="project" value="TreeGrafter"/>
</dbReference>
<dbReference type="STRING" id="1921764.BSR28_03955"/>
<name>A0A1Q5PNI3_9ACTO</name>
<dbReference type="Pfam" id="PF13593">
    <property type="entry name" value="SBF_like"/>
    <property type="match status" value="1"/>
</dbReference>
<dbReference type="AlphaFoldDB" id="A0A1Q5PNI3"/>
<evidence type="ECO:0000313" key="3">
    <source>
        <dbReference type="Proteomes" id="UP000186785"/>
    </source>
</evidence>
<keyword evidence="1" id="KW-0472">Membrane</keyword>
<gene>
    <name evidence="2" type="ORF">BSR29_04390</name>
</gene>
<dbReference type="PANTHER" id="PTHR18640">
    <property type="entry name" value="SOLUTE CARRIER FAMILY 10 MEMBER 7"/>
    <property type="match status" value="1"/>
</dbReference>
<reference evidence="2 3" key="1">
    <citation type="submission" date="2016-11" db="EMBL/GenBank/DDBJ databases">
        <title>Actinomyces gypaetusis sp. nov. isolated from the vulture Gypaetus barbatus in Qinghai Tibet Plateau China.</title>
        <authorList>
            <person name="Meng X."/>
        </authorList>
    </citation>
    <scope>NUCLEOTIDE SEQUENCE [LARGE SCALE GENOMIC DNA]</scope>
    <source>
        <strain evidence="2 3">VUL4_2</strain>
    </source>
</reference>
<evidence type="ECO:0000256" key="1">
    <source>
        <dbReference type="SAM" id="Phobius"/>
    </source>
</evidence>
<dbReference type="PANTHER" id="PTHR18640:SF5">
    <property type="entry name" value="SODIUM_BILE ACID COTRANSPORTER 7"/>
    <property type="match status" value="1"/>
</dbReference>
<dbReference type="Gene3D" id="1.20.1530.20">
    <property type="match status" value="1"/>
</dbReference>
<feature type="transmembrane region" description="Helical" evidence="1">
    <location>
        <begin position="77"/>
        <end position="94"/>
    </location>
</feature>
<dbReference type="EMBL" id="MQSV01000002">
    <property type="protein sequence ID" value="OKL49076.1"/>
    <property type="molecule type" value="Genomic_DNA"/>
</dbReference>
<dbReference type="InterPro" id="IPR016833">
    <property type="entry name" value="Put_Na-Bile_cotransptr"/>
</dbReference>
<dbReference type="OrthoDB" id="9792271at2"/>
<feature type="transmembrane region" description="Helical" evidence="1">
    <location>
        <begin position="136"/>
        <end position="159"/>
    </location>
</feature>
<accession>A0A1Q5PNI3</accession>
<feature type="transmembrane region" description="Helical" evidence="1">
    <location>
        <begin position="37"/>
        <end position="57"/>
    </location>
</feature>
<keyword evidence="1" id="KW-1133">Transmembrane helix</keyword>
<feature type="transmembrane region" description="Helical" evidence="1">
    <location>
        <begin position="171"/>
        <end position="188"/>
    </location>
</feature>
<proteinExistence type="predicted"/>
<dbReference type="Proteomes" id="UP000186785">
    <property type="component" value="Unassembled WGS sequence"/>
</dbReference>
<feature type="transmembrane region" description="Helical" evidence="1">
    <location>
        <begin position="12"/>
        <end position="31"/>
    </location>
</feature>
<feature type="transmembrane region" description="Helical" evidence="1">
    <location>
        <begin position="209"/>
        <end position="228"/>
    </location>
</feature>
<keyword evidence="1" id="KW-0812">Transmembrane</keyword>
<keyword evidence="3" id="KW-1185">Reference proteome</keyword>
<evidence type="ECO:0000313" key="2">
    <source>
        <dbReference type="EMBL" id="OKL49076.1"/>
    </source>
</evidence>